<evidence type="ECO:0000256" key="2">
    <source>
        <dbReference type="ARBA" id="ARBA00023043"/>
    </source>
</evidence>
<dbReference type="Gene3D" id="1.25.40.20">
    <property type="entry name" value="Ankyrin repeat-containing domain"/>
    <property type="match status" value="2"/>
</dbReference>
<evidence type="ECO:0000313" key="3">
    <source>
        <dbReference type="EMBL" id="CAD8457875.1"/>
    </source>
</evidence>
<keyword evidence="2" id="KW-0040">ANK repeat</keyword>
<dbReference type="AlphaFoldDB" id="A0A7S0DKJ9"/>
<keyword evidence="1" id="KW-0677">Repeat</keyword>
<dbReference type="InterPro" id="IPR036770">
    <property type="entry name" value="Ankyrin_rpt-contain_sf"/>
</dbReference>
<accession>A0A7S0DKJ9</accession>
<organism evidence="3">
    <name type="scientific">Amorphochlora amoebiformis</name>
    <dbReference type="NCBI Taxonomy" id="1561963"/>
    <lineage>
        <taxon>Eukaryota</taxon>
        <taxon>Sar</taxon>
        <taxon>Rhizaria</taxon>
        <taxon>Cercozoa</taxon>
        <taxon>Chlorarachniophyceae</taxon>
        <taxon>Amorphochlora</taxon>
    </lineage>
</organism>
<dbReference type="SUPFAM" id="SSF48403">
    <property type="entry name" value="Ankyrin repeat"/>
    <property type="match status" value="1"/>
</dbReference>
<sequence>MPPTPSPRARRSCLEEIKEIEATLAGRHLIPAVRQGNVDKLKYAVRLGVPVNAKNKCGCTALICAGFEGKLDVIRYLVEEAGASVEVKDDDGWNALICAAHNGKLSVVKYLIEEAHSPLFAKVEDNRCAATCAYLQGHVEVGRYIQKVYQKAFGVILRRDLLQLEMLERSVMKSIFGHLV</sequence>
<protein>
    <submittedName>
        <fullName evidence="3">Uncharacterized protein</fullName>
    </submittedName>
</protein>
<dbReference type="EMBL" id="HBEM01024765">
    <property type="protein sequence ID" value="CAD8457875.1"/>
    <property type="molecule type" value="Transcribed_RNA"/>
</dbReference>
<reference evidence="3" key="1">
    <citation type="submission" date="2021-01" db="EMBL/GenBank/DDBJ databases">
        <authorList>
            <person name="Corre E."/>
            <person name="Pelletier E."/>
            <person name="Niang G."/>
            <person name="Scheremetjew M."/>
            <person name="Finn R."/>
            <person name="Kale V."/>
            <person name="Holt S."/>
            <person name="Cochrane G."/>
            <person name="Meng A."/>
            <person name="Brown T."/>
            <person name="Cohen L."/>
        </authorList>
    </citation>
    <scope>NUCLEOTIDE SEQUENCE</scope>
    <source>
        <strain evidence="3">CCMP2058</strain>
    </source>
</reference>
<name>A0A7S0DKJ9_9EUKA</name>
<dbReference type="PANTHER" id="PTHR24188">
    <property type="entry name" value="ANKYRIN REPEAT PROTEIN"/>
    <property type="match status" value="1"/>
</dbReference>
<gene>
    <name evidence="3" type="ORF">LAMO00422_LOCUS16826</name>
</gene>
<evidence type="ECO:0000256" key="1">
    <source>
        <dbReference type="ARBA" id="ARBA00022737"/>
    </source>
</evidence>
<dbReference type="Pfam" id="PF12796">
    <property type="entry name" value="Ank_2"/>
    <property type="match status" value="1"/>
</dbReference>
<dbReference type="SMART" id="SM00248">
    <property type="entry name" value="ANK"/>
    <property type="match status" value="2"/>
</dbReference>
<dbReference type="PANTHER" id="PTHR24188:SF29">
    <property type="entry name" value="GH09064P"/>
    <property type="match status" value="1"/>
</dbReference>
<dbReference type="InterPro" id="IPR002110">
    <property type="entry name" value="Ankyrin_rpt"/>
</dbReference>
<proteinExistence type="predicted"/>